<keyword evidence="1" id="KW-1133">Transmembrane helix</keyword>
<organism evidence="2 3">
    <name type="scientific">Psilocybe cf. subviscida</name>
    <dbReference type="NCBI Taxonomy" id="2480587"/>
    <lineage>
        <taxon>Eukaryota</taxon>
        <taxon>Fungi</taxon>
        <taxon>Dikarya</taxon>
        <taxon>Basidiomycota</taxon>
        <taxon>Agaricomycotina</taxon>
        <taxon>Agaricomycetes</taxon>
        <taxon>Agaricomycetidae</taxon>
        <taxon>Agaricales</taxon>
        <taxon>Agaricineae</taxon>
        <taxon>Strophariaceae</taxon>
        <taxon>Psilocybe</taxon>
    </lineage>
</organism>
<gene>
    <name evidence="2" type="ORF">D9619_007553</name>
</gene>
<accession>A0A8H5B1P2</accession>
<dbReference type="AlphaFoldDB" id="A0A8H5B1P2"/>
<dbReference type="Proteomes" id="UP000567179">
    <property type="component" value="Unassembled WGS sequence"/>
</dbReference>
<keyword evidence="1" id="KW-0472">Membrane</keyword>
<feature type="transmembrane region" description="Helical" evidence="1">
    <location>
        <begin position="28"/>
        <end position="49"/>
    </location>
</feature>
<reference evidence="2 3" key="1">
    <citation type="journal article" date="2020" name="ISME J.">
        <title>Uncovering the hidden diversity of litter-decomposition mechanisms in mushroom-forming fungi.</title>
        <authorList>
            <person name="Floudas D."/>
            <person name="Bentzer J."/>
            <person name="Ahren D."/>
            <person name="Johansson T."/>
            <person name="Persson P."/>
            <person name="Tunlid A."/>
        </authorList>
    </citation>
    <scope>NUCLEOTIDE SEQUENCE [LARGE SCALE GENOMIC DNA]</scope>
    <source>
        <strain evidence="2 3">CBS 101986</strain>
    </source>
</reference>
<name>A0A8H5B1P2_9AGAR</name>
<keyword evidence="1" id="KW-0812">Transmembrane</keyword>
<evidence type="ECO:0000313" key="3">
    <source>
        <dbReference type="Proteomes" id="UP000567179"/>
    </source>
</evidence>
<evidence type="ECO:0000256" key="1">
    <source>
        <dbReference type="SAM" id="Phobius"/>
    </source>
</evidence>
<sequence>MAVTCVSNRNIVLAAFMLAVKIPADTSLALAAAIDILIAGSLSIYLHLAKRGILELNTRKSTARVLPTSIELSGYRGSDTRAAAPSSTPAGISTFKGSKVHLNYFSIQNEAHIFLFPVIYYVGEL</sequence>
<protein>
    <submittedName>
        <fullName evidence="2">Uncharacterized protein</fullName>
    </submittedName>
</protein>
<proteinExistence type="predicted"/>
<dbReference type="EMBL" id="JAACJJ010000043">
    <property type="protein sequence ID" value="KAF5314976.1"/>
    <property type="molecule type" value="Genomic_DNA"/>
</dbReference>
<keyword evidence="3" id="KW-1185">Reference proteome</keyword>
<comment type="caution">
    <text evidence="2">The sequence shown here is derived from an EMBL/GenBank/DDBJ whole genome shotgun (WGS) entry which is preliminary data.</text>
</comment>
<evidence type="ECO:0000313" key="2">
    <source>
        <dbReference type="EMBL" id="KAF5314976.1"/>
    </source>
</evidence>